<gene>
    <name evidence="2" type="ORF">GCM10010909_07640</name>
</gene>
<protein>
    <submittedName>
        <fullName evidence="2">Uncharacterized protein</fullName>
    </submittedName>
</protein>
<organism evidence="2 3">
    <name type="scientific">Acidocella aquatica</name>
    <dbReference type="NCBI Taxonomy" id="1922313"/>
    <lineage>
        <taxon>Bacteria</taxon>
        <taxon>Pseudomonadati</taxon>
        <taxon>Pseudomonadota</taxon>
        <taxon>Alphaproteobacteria</taxon>
        <taxon>Acetobacterales</taxon>
        <taxon>Acidocellaceae</taxon>
        <taxon>Acidocella</taxon>
    </lineage>
</organism>
<feature type="region of interest" description="Disordered" evidence="1">
    <location>
        <begin position="1"/>
        <end position="41"/>
    </location>
</feature>
<comment type="caution">
    <text evidence="2">The sequence shown here is derived from an EMBL/GenBank/DDBJ whole genome shotgun (WGS) entry which is preliminary data.</text>
</comment>
<dbReference type="Proteomes" id="UP001156641">
    <property type="component" value="Unassembled WGS sequence"/>
</dbReference>
<keyword evidence="3" id="KW-1185">Reference proteome</keyword>
<reference evidence="3" key="1">
    <citation type="journal article" date="2019" name="Int. J. Syst. Evol. Microbiol.">
        <title>The Global Catalogue of Microorganisms (GCM) 10K type strain sequencing project: providing services to taxonomists for standard genome sequencing and annotation.</title>
        <authorList>
            <consortium name="The Broad Institute Genomics Platform"/>
            <consortium name="The Broad Institute Genome Sequencing Center for Infectious Disease"/>
            <person name="Wu L."/>
            <person name="Ma J."/>
        </authorList>
    </citation>
    <scope>NUCLEOTIDE SEQUENCE [LARGE SCALE GENOMIC DNA]</scope>
    <source>
        <strain evidence="3">NBRC 112502</strain>
    </source>
</reference>
<evidence type="ECO:0000256" key="1">
    <source>
        <dbReference type="SAM" id="MobiDB-lite"/>
    </source>
</evidence>
<proteinExistence type="predicted"/>
<dbReference type="EMBL" id="BSOS01000009">
    <property type="protein sequence ID" value="GLR66086.1"/>
    <property type="molecule type" value="Genomic_DNA"/>
</dbReference>
<evidence type="ECO:0000313" key="3">
    <source>
        <dbReference type="Proteomes" id="UP001156641"/>
    </source>
</evidence>
<accession>A0ABQ6A2S7</accession>
<evidence type="ECO:0000313" key="2">
    <source>
        <dbReference type="EMBL" id="GLR66086.1"/>
    </source>
</evidence>
<sequence>MPVNRAGPSPKRKRPGGAANTSPAKENPEPLEGTKMNHDTTPAESVKTVFRALRPEFDAPELSEWARLCTSLITSHQHHEAGVEYDGAPSGFAAAEQSLGAVIEYLSNAPGLLQAGALLPLGRLLEALRDLDEGRKVPLLATRTASKRPTTARRRAAMIGMAARCMTELVDSGDTVPLAAKKVCAALKAGEAIDWKKLTVQTVQNWRARCEEGEGADIAPHALLRYREPLPPGMGDTPALRAKSLLLVLSEAKRRGLGE</sequence>
<name>A0ABQ6A2S7_9PROT</name>